<dbReference type="RefSeq" id="WP_090997253.1">
    <property type="nucleotide sequence ID" value="NZ_FOPP01000012.1"/>
</dbReference>
<dbReference type="Proteomes" id="UP000199666">
    <property type="component" value="Unassembled WGS sequence"/>
</dbReference>
<protein>
    <recommendedName>
        <fullName evidence="3">DUF4843 domain-containing protein</fullName>
    </recommendedName>
</protein>
<dbReference type="STRING" id="414048.SAMN04489864_11259"/>
<dbReference type="PROSITE" id="PS51257">
    <property type="entry name" value="PROKAR_LIPOPROTEIN"/>
    <property type="match status" value="1"/>
</dbReference>
<gene>
    <name evidence="1" type="ORF">SAMN04489864_11259</name>
</gene>
<evidence type="ECO:0008006" key="3">
    <source>
        <dbReference type="Google" id="ProtNLM"/>
    </source>
</evidence>
<proteinExistence type="predicted"/>
<dbReference type="OrthoDB" id="1094829at2"/>
<accession>A0A1I2ZZY5</accession>
<reference evidence="1 2" key="1">
    <citation type="submission" date="2016-10" db="EMBL/GenBank/DDBJ databases">
        <authorList>
            <person name="de Groot N.N."/>
        </authorList>
    </citation>
    <scope>NUCLEOTIDE SEQUENCE [LARGE SCALE GENOMIC DNA]</scope>
    <source>
        <strain evidence="1 2">DSM 18684</strain>
    </source>
</reference>
<dbReference type="AlphaFoldDB" id="A0A1I2ZZY5"/>
<dbReference type="EMBL" id="FOPP01000012">
    <property type="protein sequence ID" value="SFH43364.1"/>
    <property type="molecule type" value="Genomic_DNA"/>
</dbReference>
<dbReference type="InterPro" id="IPR032299">
    <property type="entry name" value="DUF4843"/>
</dbReference>
<dbReference type="Pfam" id="PF16132">
    <property type="entry name" value="DUF4843"/>
    <property type="match status" value="1"/>
</dbReference>
<sequence length="263" mass="28842">MKLKIQYIIAFLTIGCIFGCEEDPALFKESDGLYFGTADTTLSYSFAKYPNKAKDIIEIPVNVLGNSSDVSRSFGVELVSRVGDGIAVDGTHFKILGNLSIPAHAVAGAVKVEVYRTADLDAGKTVKFTIRLKRDEHFPAEAITAKQQLTINLAYLQKPASWGELNGTVTGFWAGFNTNYGTWTPTKYKIILDALYDPTTGETVTEFPGSRFVGQFPTIYTQYLAIVRNYIKNNYPGNYGLPGPILTDPDNSNLPIQVGPANY</sequence>
<organism evidence="1 2">
    <name type="scientific">Pedobacter insulae</name>
    <dbReference type="NCBI Taxonomy" id="414048"/>
    <lineage>
        <taxon>Bacteria</taxon>
        <taxon>Pseudomonadati</taxon>
        <taxon>Bacteroidota</taxon>
        <taxon>Sphingobacteriia</taxon>
        <taxon>Sphingobacteriales</taxon>
        <taxon>Sphingobacteriaceae</taxon>
        <taxon>Pedobacter</taxon>
    </lineage>
</organism>
<name>A0A1I2ZZY5_9SPHI</name>
<evidence type="ECO:0000313" key="1">
    <source>
        <dbReference type="EMBL" id="SFH43364.1"/>
    </source>
</evidence>
<evidence type="ECO:0000313" key="2">
    <source>
        <dbReference type="Proteomes" id="UP000199666"/>
    </source>
</evidence>
<keyword evidence="2" id="KW-1185">Reference proteome</keyword>